<keyword evidence="8" id="KW-1185">Reference proteome</keyword>
<name>A0A9W8JIW0_9AGAR</name>
<evidence type="ECO:0000256" key="4">
    <source>
        <dbReference type="ARBA" id="ARBA00022525"/>
    </source>
</evidence>
<feature type="signal peptide" evidence="6">
    <location>
        <begin position="1"/>
        <end position="21"/>
    </location>
</feature>
<sequence>MFARLSAVTIALALAIPMVVATPAPLVSRTESACNTGSLQCCHDTVQAGTPTATTITGLLGITGSIGKLLGVSCTPINVVGLGGTTCTQQAVCCTGNNFNGVVALGCTPINVAV</sequence>
<evidence type="ECO:0000256" key="5">
    <source>
        <dbReference type="ARBA" id="ARBA00023157"/>
    </source>
</evidence>
<comment type="similarity">
    <text evidence="2 6">Belongs to the fungal hydrophobin family.</text>
</comment>
<dbReference type="OrthoDB" id="4225815at2759"/>
<gene>
    <name evidence="7" type="ORF">H1R20_g2195</name>
</gene>
<dbReference type="InterPro" id="IPR001338">
    <property type="entry name" value="Class_I_Hydrophobin"/>
</dbReference>
<organism evidence="7 8">
    <name type="scientific">Candolleomyces eurysporus</name>
    <dbReference type="NCBI Taxonomy" id="2828524"/>
    <lineage>
        <taxon>Eukaryota</taxon>
        <taxon>Fungi</taxon>
        <taxon>Dikarya</taxon>
        <taxon>Basidiomycota</taxon>
        <taxon>Agaricomycotina</taxon>
        <taxon>Agaricomycetes</taxon>
        <taxon>Agaricomycetidae</taxon>
        <taxon>Agaricales</taxon>
        <taxon>Agaricineae</taxon>
        <taxon>Psathyrellaceae</taxon>
        <taxon>Candolleomyces</taxon>
    </lineage>
</organism>
<comment type="caution">
    <text evidence="7">The sequence shown here is derived from an EMBL/GenBank/DDBJ whole genome shotgun (WGS) entry which is preliminary data.</text>
</comment>
<evidence type="ECO:0000256" key="6">
    <source>
        <dbReference type="RuleBase" id="RU365009"/>
    </source>
</evidence>
<feature type="chain" id="PRO_5041014571" description="Hydrophobin" evidence="6">
    <location>
        <begin position="22"/>
        <end position="114"/>
    </location>
</feature>
<evidence type="ECO:0000256" key="1">
    <source>
        <dbReference type="ARBA" id="ARBA00004191"/>
    </source>
</evidence>
<dbReference type="EMBL" id="JANBPK010000708">
    <property type="protein sequence ID" value="KAJ2934924.1"/>
    <property type="molecule type" value="Genomic_DNA"/>
</dbReference>
<keyword evidence="5 6" id="KW-1015">Disulfide bond</keyword>
<dbReference type="GO" id="GO:0009277">
    <property type="term" value="C:fungal-type cell wall"/>
    <property type="evidence" value="ECO:0007669"/>
    <property type="project" value="InterPro"/>
</dbReference>
<evidence type="ECO:0000256" key="3">
    <source>
        <dbReference type="ARBA" id="ARBA00022512"/>
    </source>
</evidence>
<evidence type="ECO:0000313" key="8">
    <source>
        <dbReference type="Proteomes" id="UP001140091"/>
    </source>
</evidence>
<protein>
    <recommendedName>
        <fullName evidence="6">Hydrophobin</fullName>
    </recommendedName>
</protein>
<keyword evidence="3 6" id="KW-0134">Cell wall</keyword>
<evidence type="ECO:0000313" key="7">
    <source>
        <dbReference type="EMBL" id="KAJ2934924.1"/>
    </source>
</evidence>
<dbReference type="AlphaFoldDB" id="A0A9W8JIW0"/>
<feature type="non-terminal residue" evidence="7">
    <location>
        <position position="114"/>
    </location>
</feature>
<dbReference type="CDD" id="cd23507">
    <property type="entry name" value="hydrophobin_I"/>
    <property type="match status" value="1"/>
</dbReference>
<evidence type="ECO:0000256" key="2">
    <source>
        <dbReference type="ARBA" id="ARBA00010446"/>
    </source>
</evidence>
<comment type="subcellular location">
    <subcellularLocation>
        <location evidence="1 6">Secreted</location>
        <location evidence="1 6">Cell wall</location>
    </subcellularLocation>
</comment>
<keyword evidence="4 6" id="KW-0964">Secreted</keyword>
<accession>A0A9W8JIW0</accession>
<dbReference type="Proteomes" id="UP001140091">
    <property type="component" value="Unassembled WGS sequence"/>
</dbReference>
<reference evidence="7" key="1">
    <citation type="submission" date="2022-06" db="EMBL/GenBank/DDBJ databases">
        <title>Genome Sequence of Candolleomyces eurysporus.</title>
        <authorList>
            <person name="Buettner E."/>
        </authorList>
    </citation>
    <scope>NUCLEOTIDE SEQUENCE</scope>
    <source>
        <strain evidence="7">VTCC 930004</strain>
    </source>
</reference>
<proteinExistence type="inferred from homology"/>
<dbReference type="SMART" id="SM00075">
    <property type="entry name" value="HYDRO"/>
    <property type="match status" value="1"/>
</dbReference>
<dbReference type="Pfam" id="PF01185">
    <property type="entry name" value="Hydrophobin"/>
    <property type="match status" value="1"/>
</dbReference>
<dbReference type="GO" id="GO:0005199">
    <property type="term" value="F:structural constituent of cell wall"/>
    <property type="evidence" value="ECO:0007669"/>
    <property type="project" value="InterPro"/>
</dbReference>
<keyword evidence="6" id="KW-0732">Signal</keyword>